<sequence length="353" mass="40088">MNEKFVLFGVLIAILMGGSFGIFSIEDSFAEDNLSVSREDSEAYKKQIEKQEEQKQKAEERKQKLEEKQEEQKQKAEERKQKLEEKKIKLDSNRKKLEEKLSEKINKYEEKLREIKEKYLNRFNSDFSGDTEKFSTAALNLDNEINKKSEEIRKKLEEKQEKLDFRTQRILEKINDGDYLGDKISSSTKNETYELVFDSVTATGIHNNTQSSFLEGNMIFKIFDKSKSNLKLELQECHILVDNVPYNCGFGKARTITSGDSGVKDSLVILAFLEDAVIEEVHSTLKISLSADSPIGDIDDSSQVSILGPQSKISGMWFLDGTGTLTRTVLTIDDSTDDEITVELNESIGVSGN</sequence>
<organism evidence="2 3">
    <name type="scientific">Nitrosopumilus zosterae</name>
    <dbReference type="NCBI Taxonomy" id="718286"/>
    <lineage>
        <taxon>Archaea</taxon>
        <taxon>Nitrososphaerota</taxon>
        <taxon>Nitrososphaeria</taxon>
        <taxon>Nitrosopumilales</taxon>
        <taxon>Nitrosopumilaceae</taxon>
        <taxon>Nitrosopumilus</taxon>
    </lineage>
</organism>
<dbReference type="AlphaFoldDB" id="A0A2S2KRR8"/>
<evidence type="ECO:0000313" key="3">
    <source>
        <dbReference type="Proteomes" id="UP000245829"/>
    </source>
</evidence>
<reference evidence="2 3" key="1">
    <citation type="submission" date="2018-05" db="EMBL/GenBank/DDBJ databases">
        <title>genome sequencing of Nitrosopumilus sp. NM25.</title>
        <authorList>
            <person name="Mori K."/>
            <person name="Nakagawa T."/>
        </authorList>
    </citation>
    <scope>NUCLEOTIDE SEQUENCE [LARGE SCALE GENOMIC DNA]</scope>
    <source>
        <strain evidence="2 3">NM25</strain>
    </source>
</reference>
<name>A0A2S2KRR8_9ARCH</name>
<protein>
    <submittedName>
        <fullName evidence="2">Uncharacterized protein</fullName>
    </submittedName>
</protein>
<accession>A0A2S2KRR8</accession>
<dbReference type="Proteomes" id="UP000245829">
    <property type="component" value="Unassembled WGS sequence"/>
</dbReference>
<comment type="caution">
    <text evidence="2">The sequence shown here is derived from an EMBL/GenBank/DDBJ whole genome shotgun (WGS) entry which is preliminary data.</text>
</comment>
<evidence type="ECO:0000313" key="2">
    <source>
        <dbReference type="EMBL" id="GBH34343.1"/>
    </source>
</evidence>
<dbReference type="EMBL" id="BGKI01000006">
    <property type="protein sequence ID" value="GBH34343.1"/>
    <property type="molecule type" value="Genomic_DNA"/>
</dbReference>
<evidence type="ECO:0000256" key="1">
    <source>
        <dbReference type="SAM" id="MobiDB-lite"/>
    </source>
</evidence>
<proteinExistence type="predicted"/>
<dbReference type="OrthoDB" id="12347at2157"/>
<dbReference type="RefSeq" id="WP_160049215.1">
    <property type="nucleotide sequence ID" value="NZ_BGKI01000006.1"/>
</dbReference>
<feature type="region of interest" description="Disordered" evidence="1">
    <location>
        <begin position="40"/>
        <end position="81"/>
    </location>
</feature>
<gene>
    <name evidence="2" type="ORF">NZNM25_11340</name>
</gene>
<keyword evidence="3" id="KW-1185">Reference proteome</keyword>